<sequence length="500" mass="55787">GDAFKLVGDEVELGSRARAPPVQVCWGDITRWKEVVLGRWKEQEHINLREVRTGVAAARHLARSRSNWGRRHMVITDSMVYLGGFGQGKYVIRPIMFLCRRLSALDIGSGRCESWRRVPSDRSYSDGPSREPPIGQAPEEWRTDEQVLPEKVAWMIEDWLLGIAAARGYLLICHNVDVGFGAEFDLTDEVNMGAMRAMQERQEVDLTEKVVEQLIAETLGRKPRDESPREVLPSAFVEAPGGAGENYAERSYDLGRSTPKGDMHGLTMMPISVFTKTVLGCSTPNVRRFPESARKLNFPMRRREEIDDSVEDEEVGPRRGDLRVHGLAYAWTELSTGRPRSHRALRAGHRLHVVGEDGLQPLEWRAAMVDEAMGLAGSSKAANAAELALDAYLRSAERFGPRAPNIAIDVVSCSVAAHRCARRRACDCVDMASGPPHAARHSGPSYDAVTGYRSAWAIQRRRRWASEKSVLRYMKARALVAPRASLASVELERGAERLKE</sequence>
<comment type="caution">
    <text evidence="2">The sequence shown here is derived from an EMBL/GenBank/DDBJ whole genome shotgun (WGS) entry which is preliminary data.</text>
</comment>
<dbReference type="EMBL" id="CAUYUJ010015636">
    <property type="protein sequence ID" value="CAK0856444.1"/>
    <property type="molecule type" value="Genomic_DNA"/>
</dbReference>
<dbReference type="Proteomes" id="UP001189429">
    <property type="component" value="Unassembled WGS sequence"/>
</dbReference>
<feature type="compositionally biased region" description="Basic and acidic residues" evidence="1">
    <location>
        <begin position="114"/>
        <end position="124"/>
    </location>
</feature>
<reference evidence="2" key="1">
    <citation type="submission" date="2023-10" db="EMBL/GenBank/DDBJ databases">
        <authorList>
            <person name="Chen Y."/>
            <person name="Shah S."/>
            <person name="Dougan E. K."/>
            <person name="Thang M."/>
            <person name="Chan C."/>
        </authorList>
    </citation>
    <scope>NUCLEOTIDE SEQUENCE [LARGE SCALE GENOMIC DNA]</scope>
</reference>
<proteinExistence type="predicted"/>
<protein>
    <submittedName>
        <fullName evidence="2">Uncharacterized protein</fullName>
    </submittedName>
</protein>
<feature type="region of interest" description="Disordered" evidence="1">
    <location>
        <begin position="114"/>
        <end position="142"/>
    </location>
</feature>
<gene>
    <name evidence="2" type="ORF">PCOR1329_LOCUS46837</name>
</gene>
<evidence type="ECO:0000313" key="2">
    <source>
        <dbReference type="EMBL" id="CAK0856444.1"/>
    </source>
</evidence>
<keyword evidence="3" id="KW-1185">Reference proteome</keyword>
<evidence type="ECO:0000256" key="1">
    <source>
        <dbReference type="SAM" id="MobiDB-lite"/>
    </source>
</evidence>
<organism evidence="2 3">
    <name type="scientific">Prorocentrum cordatum</name>
    <dbReference type="NCBI Taxonomy" id="2364126"/>
    <lineage>
        <taxon>Eukaryota</taxon>
        <taxon>Sar</taxon>
        <taxon>Alveolata</taxon>
        <taxon>Dinophyceae</taxon>
        <taxon>Prorocentrales</taxon>
        <taxon>Prorocentraceae</taxon>
        <taxon>Prorocentrum</taxon>
    </lineage>
</organism>
<evidence type="ECO:0000313" key="3">
    <source>
        <dbReference type="Proteomes" id="UP001189429"/>
    </source>
</evidence>
<feature type="non-terminal residue" evidence="2">
    <location>
        <position position="1"/>
    </location>
</feature>
<name>A0ABN9UCE0_9DINO</name>
<accession>A0ABN9UCE0</accession>